<accession>L8WKH1</accession>
<proteinExistence type="predicted"/>
<evidence type="ECO:0000313" key="1">
    <source>
        <dbReference type="EMBL" id="ELU37283.1"/>
    </source>
</evidence>
<organism evidence="1 2">
    <name type="scientific">Thanatephorus cucumeris (strain AG1-IA)</name>
    <name type="common">Rice sheath blight fungus</name>
    <name type="synonym">Rhizoctonia solani</name>
    <dbReference type="NCBI Taxonomy" id="983506"/>
    <lineage>
        <taxon>Eukaryota</taxon>
        <taxon>Fungi</taxon>
        <taxon>Dikarya</taxon>
        <taxon>Basidiomycota</taxon>
        <taxon>Agaricomycotina</taxon>
        <taxon>Agaricomycetes</taxon>
        <taxon>Cantharellales</taxon>
        <taxon>Ceratobasidiaceae</taxon>
        <taxon>Rhizoctonia</taxon>
        <taxon>Rhizoctonia solani AG-1</taxon>
    </lineage>
</organism>
<dbReference type="EMBL" id="AFRT01002751">
    <property type="protein sequence ID" value="ELU37283.1"/>
    <property type="molecule type" value="Genomic_DNA"/>
</dbReference>
<name>L8WKH1_THACA</name>
<reference evidence="1 2" key="1">
    <citation type="journal article" date="2013" name="Nat. Commun.">
        <title>The evolution and pathogenic mechanisms of the rice sheath blight pathogen.</title>
        <authorList>
            <person name="Zheng A."/>
            <person name="Lin R."/>
            <person name="Xu L."/>
            <person name="Qin P."/>
            <person name="Tang C."/>
            <person name="Ai P."/>
            <person name="Zhang D."/>
            <person name="Liu Y."/>
            <person name="Sun Z."/>
            <person name="Feng H."/>
            <person name="Wang Y."/>
            <person name="Chen Y."/>
            <person name="Liang X."/>
            <person name="Fu R."/>
            <person name="Li Q."/>
            <person name="Zhang J."/>
            <person name="Yu X."/>
            <person name="Xie Z."/>
            <person name="Ding L."/>
            <person name="Guan P."/>
            <person name="Tang J."/>
            <person name="Liang Y."/>
            <person name="Wang S."/>
            <person name="Deng Q."/>
            <person name="Li S."/>
            <person name="Zhu J."/>
            <person name="Wang L."/>
            <person name="Liu H."/>
            <person name="Li P."/>
        </authorList>
    </citation>
    <scope>NUCLEOTIDE SEQUENCE [LARGE SCALE GENOMIC DNA]</scope>
    <source>
        <strain evidence="2">AG-1 IA</strain>
    </source>
</reference>
<gene>
    <name evidence="1" type="ORF">AG1IA_08687</name>
</gene>
<dbReference type="AlphaFoldDB" id="L8WKH1"/>
<protein>
    <submittedName>
        <fullName evidence="1">Uncharacterized protein</fullName>
    </submittedName>
</protein>
<evidence type="ECO:0000313" key="2">
    <source>
        <dbReference type="Proteomes" id="UP000011668"/>
    </source>
</evidence>
<comment type="caution">
    <text evidence="1">The sequence shown here is derived from an EMBL/GenBank/DDBJ whole genome shotgun (WGS) entry which is preliminary data.</text>
</comment>
<dbReference type="Proteomes" id="UP000011668">
    <property type="component" value="Unassembled WGS sequence"/>
</dbReference>
<dbReference type="HOGENOM" id="CLU_3015840_0_0_1"/>
<sequence length="56" mass="6253">MILHPGCFGPGSAYPNTSHILFIMCIQHPFCCRYIVIMTATRHALPNQSAYIMPST</sequence>
<keyword evidence="2" id="KW-1185">Reference proteome</keyword>